<dbReference type="EMBL" id="JAIXMP010000024">
    <property type="protein sequence ID" value="KAI9254451.1"/>
    <property type="molecule type" value="Genomic_DNA"/>
</dbReference>
<organism evidence="1 2">
    <name type="scientific">Phascolomyces articulosus</name>
    <dbReference type="NCBI Taxonomy" id="60185"/>
    <lineage>
        <taxon>Eukaryota</taxon>
        <taxon>Fungi</taxon>
        <taxon>Fungi incertae sedis</taxon>
        <taxon>Mucoromycota</taxon>
        <taxon>Mucoromycotina</taxon>
        <taxon>Mucoromycetes</taxon>
        <taxon>Mucorales</taxon>
        <taxon>Lichtheimiaceae</taxon>
        <taxon>Phascolomyces</taxon>
    </lineage>
</organism>
<gene>
    <name evidence="1" type="ORF">BDA99DRAFT_540210</name>
</gene>
<protein>
    <submittedName>
        <fullName evidence="1">Uncharacterized protein</fullName>
    </submittedName>
</protein>
<reference evidence="1" key="1">
    <citation type="journal article" date="2022" name="IScience">
        <title>Evolution of zygomycete secretomes and the origins of terrestrial fungal ecologies.</title>
        <authorList>
            <person name="Chang Y."/>
            <person name="Wang Y."/>
            <person name="Mondo S."/>
            <person name="Ahrendt S."/>
            <person name="Andreopoulos W."/>
            <person name="Barry K."/>
            <person name="Beard J."/>
            <person name="Benny G.L."/>
            <person name="Blankenship S."/>
            <person name="Bonito G."/>
            <person name="Cuomo C."/>
            <person name="Desiro A."/>
            <person name="Gervers K.A."/>
            <person name="Hundley H."/>
            <person name="Kuo A."/>
            <person name="LaButti K."/>
            <person name="Lang B.F."/>
            <person name="Lipzen A."/>
            <person name="O'Donnell K."/>
            <person name="Pangilinan J."/>
            <person name="Reynolds N."/>
            <person name="Sandor L."/>
            <person name="Smith M.E."/>
            <person name="Tsang A."/>
            <person name="Grigoriev I.V."/>
            <person name="Stajich J.E."/>
            <person name="Spatafora J.W."/>
        </authorList>
    </citation>
    <scope>NUCLEOTIDE SEQUENCE</scope>
    <source>
        <strain evidence="1">RSA 2281</strain>
    </source>
</reference>
<sequence>MVQRIDDSYEKLTFMENLTDLILKKSDILHQHNCHLQGKNGNIYFSITMLDRGCCCEFINFNFLLQTMYFNVFIIHISNRVSRFFDEGVYMDKYVADIDTIPKLAGLRLPHSKK</sequence>
<comment type="caution">
    <text evidence="1">The sequence shown here is derived from an EMBL/GenBank/DDBJ whole genome shotgun (WGS) entry which is preliminary data.</text>
</comment>
<dbReference type="Proteomes" id="UP001209540">
    <property type="component" value="Unassembled WGS sequence"/>
</dbReference>
<accession>A0AAD5JTZ2</accession>
<evidence type="ECO:0000313" key="2">
    <source>
        <dbReference type="Proteomes" id="UP001209540"/>
    </source>
</evidence>
<proteinExistence type="predicted"/>
<dbReference type="AlphaFoldDB" id="A0AAD5JTZ2"/>
<evidence type="ECO:0000313" key="1">
    <source>
        <dbReference type="EMBL" id="KAI9254451.1"/>
    </source>
</evidence>
<reference evidence="1" key="2">
    <citation type="submission" date="2023-02" db="EMBL/GenBank/DDBJ databases">
        <authorList>
            <consortium name="DOE Joint Genome Institute"/>
            <person name="Mondo S.J."/>
            <person name="Chang Y."/>
            <person name="Wang Y."/>
            <person name="Ahrendt S."/>
            <person name="Andreopoulos W."/>
            <person name="Barry K."/>
            <person name="Beard J."/>
            <person name="Benny G.L."/>
            <person name="Blankenship S."/>
            <person name="Bonito G."/>
            <person name="Cuomo C."/>
            <person name="Desiro A."/>
            <person name="Gervers K.A."/>
            <person name="Hundley H."/>
            <person name="Kuo A."/>
            <person name="LaButti K."/>
            <person name="Lang B.F."/>
            <person name="Lipzen A."/>
            <person name="O'Donnell K."/>
            <person name="Pangilinan J."/>
            <person name="Reynolds N."/>
            <person name="Sandor L."/>
            <person name="Smith M.W."/>
            <person name="Tsang A."/>
            <person name="Grigoriev I.V."/>
            <person name="Stajich J.E."/>
            <person name="Spatafora J.W."/>
        </authorList>
    </citation>
    <scope>NUCLEOTIDE SEQUENCE</scope>
    <source>
        <strain evidence="1">RSA 2281</strain>
    </source>
</reference>
<name>A0AAD5JTZ2_9FUNG</name>
<keyword evidence="2" id="KW-1185">Reference proteome</keyword>